<protein>
    <submittedName>
        <fullName evidence="3">Uncharacterized protein</fullName>
    </submittedName>
</protein>
<organism evidence="3 4">
    <name type="scientific">Peronospora matthiolae</name>
    <dbReference type="NCBI Taxonomy" id="2874970"/>
    <lineage>
        <taxon>Eukaryota</taxon>
        <taxon>Sar</taxon>
        <taxon>Stramenopiles</taxon>
        <taxon>Oomycota</taxon>
        <taxon>Peronosporomycetes</taxon>
        <taxon>Peronosporales</taxon>
        <taxon>Peronosporaceae</taxon>
        <taxon>Peronospora</taxon>
    </lineage>
</organism>
<keyword evidence="2" id="KW-0732">Signal</keyword>
<evidence type="ECO:0000313" key="3">
    <source>
        <dbReference type="EMBL" id="CAK7925177.1"/>
    </source>
</evidence>
<dbReference type="EMBL" id="CAKLBY020000086">
    <property type="protein sequence ID" value="CAK7925177.1"/>
    <property type="molecule type" value="Genomic_DNA"/>
</dbReference>
<feature type="compositionally biased region" description="Basic residues" evidence="1">
    <location>
        <begin position="204"/>
        <end position="230"/>
    </location>
</feature>
<feature type="chain" id="PRO_5043830528" evidence="2">
    <location>
        <begin position="20"/>
        <end position="236"/>
    </location>
</feature>
<feature type="region of interest" description="Disordered" evidence="1">
    <location>
        <begin position="199"/>
        <end position="236"/>
    </location>
</feature>
<reference evidence="3" key="1">
    <citation type="submission" date="2024-01" db="EMBL/GenBank/DDBJ databases">
        <authorList>
            <person name="Webb A."/>
        </authorList>
    </citation>
    <scope>NUCLEOTIDE SEQUENCE</scope>
    <source>
        <strain evidence="3">Pm1</strain>
    </source>
</reference>
<evidence type="ECO:0000256" key="2">
    <source>
        <dbReference type="SAM" id="SignalP"/>
    </source>
</evidence>
<evidence type="ECO:0000313" key="4">
    <source>
        <dbReference type="Proteomes" id="UP001162060"/>
    </source>
</evidence>
<evidence type="ECO:0000256" key="1">
    <source>
        <dbReference type="SAM" id="MobiDB-lite"/>
    </source>
</evidence>
<feature type="compositionally biased region" description="Polar residues" evidence="1">
    <location>
        <begin position="33"/>
        <end position="45"/>
    </location>
</feature>
<dbReference type="AlphaFoldDB" id="A0AAV1TVC2"/>
<comment type="caution">
    <text evidence="3">The sequence shown here is derived from an EMBL/GenBank/DDBJ whole genome shotgun (WGS) entry which is preliminary data.</text>
</comment>
<accession>A0AAV1TVC2</accession>
<proteinExistence type="predicted"/>
<feature type="region of interest" description="Disordered" evidence="1">
    <location>
        <begin position="18"/>
        <end position="63"/>
    </location>
</feature>
<sequence>MIKCLCLCVLALAVPASRGTPSAPADEKLINLTPPSQSPATQTEASGLRKSRASDDTSDEDAGEDRGLVTLVAQLMYDFTRLKSTFTSRRMKNPFLEQVKPKRATWLKKWIASMLPTVSKKLREVAEAHNDIRKHKAVLSLVARGAPCAGVFDLGITYDDLSRILGVEMARRGPEDTTSRQFFESYLGKYEKWLRENQKEIKSTKRTKKQKSKQNKKIRKETEKNRKRQKYSQSVA</sequence>
<feature type="signal peptide" evidence="2">
    <location>
        <begin position="1"/>
        <end position="19"/>
    </location>
</feature>
<gene>
    <name evidence="3" type="ORF">PM001_LOCUS10327</name>
</gene>
<name>A0AAV1TVC2_9STRA</name>
<dbReference type="Proteomes" id="UP001162060">
    <property type="component" value="Unassembled WGS sequence"/>
</dbReference>